<name>A0AAW1H802_SAPOF</name>
<dbReference type="GO" id="GO:0016135">
    <property type="term" value="P:saponin biosynthetic process"/>
    <property type="evidence" value="ECO:0007669"/>
    <property type="project" value="UniProtKB-ARBA"/>
</dbReference>
<dbReference type="GO" id="GO:0016104">
    <property type="term" value="P:triterpenoid biosynthetic process"/>
    <property type="evidence" value="ECO:0007669"/>
    <property type="project" value="UniProtKB-ARBA"/>
</dbReference>
<dbReference type="CDD" id="cd03784">
    <property type="entry name" value="GT1_Gtf-like"/>
    <property type="match status" value="1"/>
</dbReference>
<comment type="caution">
    <text evidence="6">The sequence shown here is derived from an EMBL/GenBank/DDBJ whole genome shotgun (WGS) entry which is preliminary data.</text>
</comment>
<dbReference type="EC" id="2.4.1.-" evidence="5"/>
<comment type="similarity">
    <text evidence="1 4">Belongs to the UDP-glycosyltransferase family.</text>
</comment>
<dbReference type="InterPro" id="IPR035595">
    <property type="entry name" value="UDP_glycos_trans_CS"/>
</dbReference>
<organism evidence="6 7">
    <name type="scientific">Saponaria officinalis</name>
    <name type="common">Common soapwort</name>
    <name type="synonym">Lychnis saponaria</name>
    <dbReference type="NCBI Taxonomy" id="3572"/>
    <lineage>
        <taxon>Eukaryota</taxon>
        <taxon>Viridiplantae</taxon>
        <taxon>Streptophyta</taxon>
        <taxon>Embryophyta</taxon>
        <taxon>Tracheophyta</taxon>
        <taxon>Spermatophyta</taxon>
        <taxon>Magnoliopsida</taxon>
        <taxon>eudicotyledons</taxon>
        <taxon>Gunneridae</taxon>
        <taxon>Pentapetalae</taxon>
        <taxon>Caryophyllales</taxon>
        <taxon>Caryophyllaceae</taxon>
        <taxon>Caryophylleae</taxon>
        <taxon>Saponaria</taxon>
    </lineage>
</organism>
<gene>
    <name evidence="6" type="ORF">RND81_12G081200</name>
</gene>
<dbReference type="Gene3D" id="3.40.50.2000">
    <property type="entry name" value="Glycogen Phosphorylase B"/>
    <property type="match status" value="2"/>
</dbReference>
<dbReference type="PANTHER" id="PTHR11926">
    <property type="entry name" value="GLUCOSYL/GLUCURONOSYL TRANSFERASES"/>
    <property type="match status" value="1"/>
</dbReference>
<reference evidence="6" key="1">
    <citation type="submission" date="2024-03" db="EMBL/GenBank/DDBJ databases">
        <title>WGS assembly of Saponaria officinalis var. Norfolk2.</title>
        <authorList>
            <person name="Jenkins J."/>
            <person name="Shu S."/>
            <person name="Grimwood J."/>
            <person name="Barry K."/>
            <person name="Goodstein D."/>
            <person name="Schmutz J."/>
            <person name="Leebens-Mack J."/>
            <person name="Osbourn A."/>
        </authorList>
    </citation>
    <scope>NUCLEOTIDE SEQUENCE [LARGE SCALE GENOMIC DNA]</scope>
    <source>
        <strain evidence="6">JIC</strain>
    </source>
</reference>
<dbReference type="Proteomes" id="UP001443914">
    <property type="component" value="Unassembled WGS sequence"/>
</dbReference>
<evidence type="ECO:0000313" key="7">
    <source>
        <dbReference type="Proteomes" id="UP001443914"/>
    </source>
</evidence>
<protein>
    <recommendedName>
        <fullName evidence="5">Glycosyltransferase</fullName>
        <ecNumber evidence="5">2.4.1.-</ecNumber>
    </recommendedName>
</protein>
<dbReference type="FunFam" id="3.40.50.2000:FF:000057">
    <property type="entry name" value="Glycosyltransferase"/>
    <property type="match status" value="1"/>
</dbReference>
<sequence length="501" mass="56734">MRLQYNVTWTSKYIKSNSHSIIYTSIHKINRVFPKKIKHHKMVTPQIEKNSKYAHVLALPYPSQGHINPMIQFCRRLASKNVRVSLAITNYISCTLKPQSDGHVNLVTVSDGYDEGGFYEAESIEAYLDRLKTIGSKSLAQLIKDHADTSHPITCLVYDAFLPWALDTAKKYGICGAAFFTQACAVNYIYYLVYHKRLNLPIEKIPVEITSLPLMEMRDLPSFVDSPGVYPAYLKLVLEQNCNLDKADFVLVNTFYDLESKVINEMSKECPILTIGPTIPSFYVDKRIDYDRHYGLNLYNIDATPIAKWLSTKPPKSIVYVSFGSMACLPNEQMQELAFGLQQCPFKFIWVVRASEIDKLPNNFINDTNQKGLIVTWSEQLEVLANEAIGCFFTHCGWNSTVEALALGVPMVGMPQWTDQPTDAKFVEDVWGVGVRVNVDEKGIVKRGEIVKCINEVMVGENRLKFVENAKIWKDLSKKAICEGGSSDENIDLFVSKISNF</sequence>
<evidence type="ECO:0000313" key="6">
    <source>
        <dbReference type="EMBL" id="KAK9672165.1"/>
    </source>
</evidence>
<proteinExistence type="inferred from homology"/>
<evidence type="ECO:0000256" key="3">
    <source>
        <dbReference type="ARBA" id="ARBA00022679"/>
    </source>
</evidence>
<keyword evidence="2 4" id="KW-0328">Glycosyltransferase</keyword>
<dbReference type="PROSITE" id="PS00375">
    <property type="entry name" value="UDPGT"/>
    <property type="match status" value="1"/>
</dbReference>
<dbReference type="InterPro" id="IPR002213">
    <property type="entry name" value="UDP_glucos_trans"/>
</dbReference>
<keyword evidence="7" id="KW-1185">Reference proteome</keyword>
<dbReference type="PANTHER" id="PTHR11926:SF1311">
    <property type="entry name" value="UDP-GLYCOSYLTRANSFERASE 74F2"/>
    <property type="match status" value="1"/>
</dbReference>
<evidence type="ECO:0000256" key="4">
    <source>
        <dbReference type="RuleBase" id="RU003718"/>
    </source>
</evidence>
<evidence type="ECO:0000256" key="2">
    <source>
        <dbReference type="ARBA" id="ARBA00022676"/>
    </source>
</evidence>
<dbReference type="EMBL" id="JBDFQZ010000012">
    <property type="protein sequence ID" value="KAK9672165.1"/>
    <property type="molecule type" value="Genomic_DNA"/>
</dbReference>
<dbReference type="GO" id="GO:0080043">
    <property type="term" value="F:quercetin 3-O-glucosyltransferase activity"/>
    <property type="evidence" value="ECO:0007669"/>
    <property type="project" value="TreeGrafter"/>
</dbReference>
<accession>A0AAW1H802</accession>
<evidence type="ECO:0000256" key="5">
    <source>
        <dbReference type="RuleBase" id="RU362057"/>
    </source>
</evidence>
<keyword evidence="3 4" id="KW-0808">Transferase</keyword>
<dbReference type="Pfam" id="PF00201">
    <property type="entry name" value="UDPGT"/>
    <property type="match status" value="1"/>
</dbReference>
<evidence type="ECO:0000256" key="1">
    <source>
        <dbReference type="ARBA" id="ARBA00009995"/>
    </source>
</evidence>
<dbReference type="SUPFAM" id="SSF53756">
    <property type="entry name" value="UDP-Glycosyltransferase/glycogen phosphorylase"/>
    <property type="match status" value="1"/>
</dbReference>
<dbReference type="AlphaFoldDB" id="A0AAW1H802"/>
<dbReference type="GO" id="GO:0080044">
    <property type="term" value="F:quercetin 7-O-glucosyltransferase activity"/>
    <property type="evidence" value="ECO:0007669"/>
    <property type="project" value="TreeGrafter"/>
</dbReference>
<dbReference type="FunFam" id="3.40.50.2000:FF:000019">
    <property type="entry name" value="Glycosyltransferase"/>
    <property type="match status" value="1"/>
</dbReference>